<keyword evidence="1" id="KW-0472">Membrane</keyword>
<dbReference type="OrthoDB" id="4376396at2"/>
<dbReference type="STRING" id="1073574.GOARA_031_00060"/>
<gene>
    <name evidence="2" type="ORF">GOARA_031_00060</name>
</gene>
<keyword evidence="1" id="KW-1133">Transmembrane helix</keyword>
<dbReference type="Proteomes" id="UP000035088">
    <property type="component" value="Unassembled WGS sequence"/>
</dbReference>
<dbReference type="EMBL" id="BAEE01000031">
    <property type="protein sequence ID" value="GAB09181.1"/>
    <property type="molecule type" value="Genomic_DNA"/>
</dbReference>
<feature type="transmembrane region" description="Helical" evidence="1">
    <location>
        <begin position="54"/>
        <end position="73"/>
    </location>
</feature>
<feature type="transmembrane region" description="Helical" evidence="1">
    <location>
        <begin position="130"/>
        <end position="149"/>
    </location>
</feature>
<keyword evidence="1" id="KW-0812">Transmembrane</keyword>
<protein>
    <submittedName>
        <fullName evidence="2">Uncharacterized protein</fullName>
    </submittedName>
</protein>
<reference evidence="2 3" key="1">
    <citation type="submission" date="2011-11" db="EMBL/GenBank/DDBJ databases">
        <title>Whole genome shotgun sequence of Gordonia araii NBRC 100433.</title>
        <authorList>
            <person name="Yoshida Y."/>
            <person name="Hosoyama A."/>
            <person name="Tsuchikane K."/>
            <person name="Katsumata H."/>
            <person name="Yamazaki S."/>
            <person name="Fujita N."/>
        </authorList>
    </citation>
    <scope>NUCLEOTIDE SEQUENCE [LARGE SCALE GENOMIC DNA]</scope>
    <source>
        <strain evidence="2 3">NBRC 100433</strain>
    </source>
</reference>
<accession>G7H006</accession>
<keyword evidence="3" id="KW-1185">Reference proteome</keyword>
<feature type="transmembrane region" description="Helical" evidence="1">
    <location>
        <begin position="187"/>
        <end position="207"/>
    </location>
</feature>
<dbReference type="AlphaFoldDB" id="G7H006"/>
<proteinExistence type="predicted"/>
<comment type="caution">
    <text evidence="2">The sequence shown here is derived from an EMBL/GenBank/DDBJ whole genome shotgun (WGS) entry which is preliminary data.</text>
</comment>
<evidence type="ECO:0000313" key="3">
    <source>
        <dbReference type="Proteomes" id="UP000035088"/>
    </source>
</evidence>
<sequence>MTVPDDPDRIPSQAELDAMDLAELTHSSAESNVHYPKPVDDPGPPPPALARDAWVCWWIGAAAGLASALYMLVNVMSISDALQSRLMEGMQQTIDDAIRNRDKAPAGVEIPIPKAPADEYHGLAHTLPPAMIVSIVALLAVQFALLRAIGNHHSRNARSLFAAFVLINLVCIPVGLDLLAFSENAPLMFVIGWIQFGALVLAAVCTWRPSVGRWLPAPSPLRPTRLLRPGNA</sequence>
<dbReference type="RefSeq" id="WP_007321258.1">
    <property type="nucleotide sequence ID" value="NZ_BAEE01000031.1"/>
</dbReference>
<feature type="transmembrane region" description="Helical" evidence="1">
    <location>
        <begin position="161"/>
        <end position="181"/>
    </location>
</feature>
<evidence type="ECO:0000313" key="2">
    <source>
        <dbReference type="EMBL" id="GAB09181.1"/>
    </source>
</evidence>
<name>G7H006_9ACTN</name>
<organism evidence="2 3">
    <name type="scientific">Gordonia araii NBRC 100433</name>
    <dbReference type="NCBI Taxonomy" id="1073574"/>
    <lineage>
        <taxon>Bacteria</taxon>
        <taxon>Bacillati</taxon>
        <taxon>Actinomycetota</taxon>
        <taxon>Actinomycetes</taxon>
        <taxon>Mycobacteriales</taxon>
        <taxon>Gordoniaceae</taxon>
        <taxon>Gordonia</taxon>
    </lineage>
</organism>
<evidence type="ECO:0000256" key="1">
    <source>
        <dbReference type="SAM" id="Phobius"/>
    </source>
</evidence>